<evidence type="ECO:0000313" key="1">
    <source>
        <dbReference type="EMBL" id="KAJ9159255.1"/>
    </source>
</evidence>
<evidence type="ECO:0000313" key="2">
    <source>
        <dbReference type="Proteomes" id="UP001174677"/>
    </source>
</evidence>
<proteinExistence type="predicted"/>
<sequence>MKNMLDFASSARVSYGSIAGGTAQLPKSFSINSSREIDATKGSSGMRRSYSVGVGKIGRIDKEACPFREDDNDAKTNLYPRCRGHAIRREFILDR</sequence>
<reference evidence="1" key="1">
    <citation type="journal article" date="2023" name="Plant Biotechnol. J.">
        <title>Chromosome-level wild Hevea brasiliensis genome provides new tools for genomic-assisted breeding and valuable loci to elevate rubber yield.</title>
        <authorList>
            <person name="Cheng H."/>
            <person name="Song X."/>
            <person name="Hu Y."/>
            <person name="Wu T."/>
            <person name="Yang Q."/>
            <person name="An Z."/>
            <person name="Feng S."/>
            <person name="Deng Z."/>
            <person name="Wu W."/>
            <person name="Zeng X."/>
            <person name="Tu M."/>
            <person name="Wang X."/>
            <person name="Huang H."/>
        </authorList>
    </citation>
    <scope>NUCLEOTIDE SEQUENCE</scope>
    <source>
        <strain evidence="1">MT/VB/25A 57/8</strain>
    </source>
</reference>
<organism evidence="1 2">
    <name type="scientific">Hevea brasiliensis</name>
    <name type="common">Para rubber tree</name>
    <name type="synonym">Siphonia brasiliensis</name>
    <dbReference type="NCBI Taxonomy" id="3981"/>
    <lineage>
        <taxon>Eukaryota</taxon>
        <taxon>Viridiplantae</taxon>
        <taxon>Streptophyta</taxon>
        <taxon>Embryophyta</taxon>
        <taxon>Tracheophyta</taxon>
        <taxon>Spermatophyta</taxon>
        <taxon>Magnoliopsida</taxon>
        <taxon>eudicotyledons</taxon>
        <taxon>Gunneridae</taxon>
        <taxon>Pentapetalae</taxon>
        <taxon>rosids</taxon>
        <taxon>fabids</taxon>
        <taxon>Malpighiales</taxon>
        <taxon>Euphorbiaceae</taxon>
        <taxon>Crotonoideae</taxon>
        <taxon>Micrandreae</taxon>
        <taxon>Hevea</taxon>
    </lineage>
</organism>
<keyword evidence="2" id="KW-1185">Reference proteome</keyword>
<name>A0ABQ9L3J3_HEVBR</name>
<accession>A0ABQ9L3J3</accession>
<dbReference type="EMBL" id="JARPOI010000014">
    <property type="protein sequence ID" value="KAJ9159255.1"/>
    <property type="molecule type" value="Genomic_DNA"/>
</dbReference>
<gene>
    <name evidence="1" type="ORF">P3X46_024772</name>
</gene>
<protein>
    <submittedName>
        <fullName evidence="1">Uncharacterized protein</fullName>
    </submittedName>
</protein>
<dbReference type="Proteomes" id="UP001174677">
    <property type="component" value="Chromosome 14"/>
</dbReference>
<comment type="caution">
    <text evidence="1">The sequence shown here is derived from an EMBL/GenBank/DDBJ whole genome shotgun (WGS) entry which is preliminary data.</text>
</comment>